<accession>A0A841RGT8</accession>
<keyword evidence="1" id="KW-0812">Transmembrane</keyword>
<dbReference type="PANTHER" id="PTHR35793:SF2">
    <property type="entry name" value="INNER MEMBRANE PROTEIN YJIG"/>
    <property type="match status" value="1"/>
</dbReference>
<feature type="transmembrane region" description="Helical" evidence="1">
    <location>
        <begin position="158"/>
        <end position="176"/>
    </location>
</feature>
<feature type="domain" description="Nucleoside transporter/FeoB GTPase Gate" evidence="2">
    <location>
        <begin position="47"/>
        <end position="147"/>
    </location>
</feature>
<gene>
    <name evidence="3" type="ORF">GGQ92_000456</name>
</gene>
<feature type="transmembrane region" description="Helical" evidence="1">
    <location>
        <begin position="7"/>
        <end position="26"/>
    </location>
</feature>
<evidence type="ECO:0000313" key="3">
    <source>
        <dbReference type="EMBL" id="MBB6511689.1"/>
    </source>
</evidence>
<name>A0A841RGT8_9BACI</name>
<dbReference type="GO" id="GO:0005886">
    <property type="term" value="C:plasma membrane"/>
    <property type="evidence" value="ECO:0007669"/>
    <property type="project" value="TreeGrafter"/>
</dbReference>
<protein>
    <submittedName>
        <fullName evidence="3">Spore maturation protein B</fullName>
    </submittedName>
</protein>
<dbReference type="EMBL" id="JACHON010000001">
    <property type="protein sequence ID" value="MBB6511689.1"/>
    <property type="molecule type" value="Genomic_DNA"/>
</dbReference>
<dbReference type="RefSeq" id="WP_184244144.1">
    <property type="nucleotide sequence ID" value="NZ_BAAACU010000022.1"/>
</dbReference>
<feature type="transmembrane region" description="Helical" evidence="1">
    <location>
        <begin position="46"/>
        <end position="63"/>
    </location>
</feature>
<evidence type="ECO:0000256" key="1">
    <source>
        <dbReference type="SAM" id="Phobius"/>
    </source>
</evidence>
<keyword evidence="1" id="KW-1133">Transmembrane helix</keyword>
<keyword evidence="4" id="KW-1185">Reference proteome</keyword>
<dbReference type="InterPro" id="IPR011642">
    <property type="entry name" value="Gate_dom"/>
</dbReference>
<dbReference type="AlphaFoldDB" id="A0A841RGT8"/>
<dbReference type="InterPro" id="IPR052549">
    <property type="entry name" value="SpmB"/>
</dbReference>
<proteinExistence type="predicted"/>
<reference evidence="3 4" key="1">
    <citation type="submission" date="2020-08" db="EMBL/GenBank/DDBJ databases">
        <title>Genomic Encyclopedia of Type Strains, Phase IV (KMG-IV): sequencing the most valuable type-strain genomes for metagenomic binning, comparative biology and taxonomic classification.</title>
        <authorList>
            <person name="Goeker M."/>
        </authorList>
    </citation>
    <scope>NUCLEOTIDE SEQUENCE [LARGE SCALE GENOMIC DNA]</scope>
    <source>
        <strain evidence="3 4">DSM 11805</strain>
    </source>
</reference>
<keyword evidence="1" id="KW-0472">Membrane</keyword>
<dbReference type="Proteomes" id="UP000572212">
    <property type="component" value="Unassembled WGS sequence"/>
</dbReference>
<organism evidence="3 4">
    <name type="scientific">Gracilibacillus halotolerans</name>
    <dbReference type="NCBI Taxonomy" id="74386"/>
    <lineage>
        <taxon>Bacteria</taxon>
        <taxon>Bacillati</taxon>
        <taxon>Bacillota</taxon>
        <taxon>Bacilli</taxon>
        <taxon>Bacillales</taxon>
        <taxon>Bacillaceae</taxon>
        <taxon>Gracilibacillus</taxon>
    </lineage>
</organism>
<dbReference type="Pfam" id="PF07670">
    <property type="entry name" value="Gate"/>
    <property type="match status" value="1"/>
</dbReference>
<comment type="caution">
    <text evidence="3">The sequence shown here is derived from an EMBL/GenBank/DDBJ whole genome shotgun (WGS) entry which is preliminary data.</text>
</comment>
<evidence type="ECO:0000259" key="2">
    <source>
        <dbReference type="Pfam" id="PF07670"/>
    </source>
</evidence>
<evidence type="ECO:0000313" key="4">
    <source>
        <dbReference type="Proteomes" id="UP000572212"/>
    </source>
</evidence>
<sequence length="177" mass="18801">MVEVITTISIWIIPVTICFILIIALIKKVPAYEAFVEGGKEGLKMSVSLLPFLLGMMVAIGILRSSGAMDAFIGLLDPVLDKIGFPSEVAPLALIRSISGTAALGVTAEIIQTYGPDSFIGRLASTMQGSTDTTLYILTVYFGAVGVKKMGEALKVGLIADFIGIIMSVIIVTWLFL</sequence>
<dbReference type="PANTHER" id="PTHR35793">
    <property type="entry name" value="INNER MEMBRANE PROTEIN YJIG"/>
    <property type="match status" value="1"/>
</dbReference>